<evidence type="ECO:0000256" key="2">
    <source>
        <dbReference type="SAM" id="SignalP"/>
    </source>
</evidence>
<protein>
    <recommendedName>
        <fullName evidence="5">Lipoprotein</fullName>
    </recommendedName>
</protein>
<dbReference type="AlphaFoldDB" id="A0A1N5W7B9"/>
<dbReference type="Proteomes" id="UP000185124">
    <property type="component" value="Unassembled WGS sequence"/>
</dbReference>
<keyword evidence="2" id="KW-0732">Signal</keyword>
<dbReference type="EMBL" id="FSQT01000001">
    <property type="protein sequence ID" value="SIM81186.1"/>
    <property type="molecule type" value="Genomic_DNA"/>
</dbReference>
<dbReference type="RefSeq" id="WP_143728321.1">
    <property type="nucleotide sequence ID" value="NZ_FSQT01000001.1"/>
</dbReference>
<evidence type="ECO:0000313" key="4">
    <source>
        <dbReference type="Proteomes" id="UP000185124"/>
    </source>
</evidence>
<evidence type="ECO:0008006" key="5">
    <source>
        <dbReference type="Google" id="ProtNLM"/>
    </source>
</evidence>
<name>A0A1N5W7B9_9ACTN</name>
<sequence length="134" mass="13390">MNRVRLLALACLSAMTLTACGGGTASTTGSPSAGPSAEASAAPAASATTGAGSGSGGVTASALCDYLRDELPALRKAPGEIEVMARLATGLSGWYDQRGGVPDGTEIDTLTKEQCADVRTEVLELAGVQSFLQL</sequence>
<feature type="compositionally biased region" description="Low complexity" evidence="1">
    <location>
        <begin position="25"/>
        <end position="50"/>
    </location>
</feature>
<dbReference type="PROSITE" id="PS51257">
    <property type="entry name" value="PROKAR_LIPOPROTEIN"/>
    <property type="match status" value="1"/>
</dbReference>
<feature type="chain" id="PRO_5039142997" description="Lipoprotein" evidence="2">
    <location>
        <begin position="22"/>
        <end position="134"/>
    </location>
</feature>
<feature type="region of interest" description="Disordered" evidence="1">
    <location>
        <begin position="23"/>
        <end position="57"/>
    </location>
</feature>
<keyword evidence="4" id="KW-1185">Reference proteome</keyword>
<evidence type="ECO:0000256" key="1">
    <source>
        <dbReference type="SAM" id="MobiDB-lite"/>
    </source>
</evidence>
<dbReference type="OrthoDB" id="3298124at2"/>
<proteinExistence type="predicted"/>
<gene>
    <name evidence="3" type="ORF">SAMN04489832_2228</name>
</gene>
<accession>A0A1N5W7B9</accession>
<evidence type="ECO:0000313" key="3">
    <source>
        <dbReference type="EMBL" id="SIM81186.1"/>
    </source>
</evidence>
<reference evidence="4" key="1">
    <citation type="submission" date="2016-12" db="EMBL/GenBank/DDBJ databases">
        <authorList>
            <person name="Varghese N."/>
            <person name="Submissions S."/>
        </authorList>
    </citation>
    <scope>NUCLEOTIDE SEQUENCE [LARGE SCALE GENOMIC DNA]</scope>
    <source>
        <strain evidence="4">DSM 45599</strain>
    </source>
</reference>
<feature type="signal peptide" evidence="2">
    <location>
        <begin position="1"/>
        <end position="21"/>
    </location>
</feature>
<organism evidence="3 4">
    <name type="scientific">Micromonospora cremea</name>
    <dbReference type="NCBI Taxonomy" id="709881"/>
    <lineage>
        <taxon>Bacteria</taxon>
        <taxon>Bacillati</taxon>
        <taxon>Actinomycetota</taxon>
        <taxon>Actinomycetes</taxon>
        <taxon>Micromonosporales</taxon>
        <taxon>Micromonosporaceae</taxon>
        <taxon>Micromonospora</taxon>
    </lineage>
</organism>